<evidence type="ECO:0000313" key="3">
    <source>
        <dbReference type="Proteomes" id="UP000283269"/>
    </source>
</evidence>
<organism evidence="2 3">
    <name type="scientific">Psilocybe cyanescens</name>
    <dbReference type="NCBI Taxonomy" id="93625"/>
    <lineage>
        <taxon>Eukaryota</taxon>
        <taxon>Fungi</taxon>
        <taxon>Dikarya</taxon>
        <taxon>Basidiomycota</taxon>
        <taxon>Agaricomycotina</taxon>
        <taxon>Agaricomycetes</taxon>
        <taxon>Agaricomycetidae</taxon>
        <taxon>Agaricales</taxon>
        <taxon>Agaricineae</taxon>
        <taxon>Strophariaceae</taxon>
        <taxon>Psilocybe</taxon>
    </lineage>
</organism>
<gene>
    <name evidence="2" type="ORF">CVT25_004374</name>
</gene>
<proteinExistence type="predicted"/>
<keyword evidence="3" id="KW-1185">Reference proteome</keyword>
<evidence type="ECO:0000256" key="1">
    <source>
        <dbReference type="SAM" id="MobiDB-lite"/>
    </source>
</evidence>
<reference evidence="2 3" key="1">
    <citation type="journal article" date="2018" name="Evol. Lett.">
        <title>Horizontal gene cluster transfer increased hallucinogenic mushroom diversity.</title>
        <authorList>
            <person name="Reynolds H.T."/>
            <person name="Vijayakumar V."/>
            <person name="Gluck-Thaler E."/>
            <person name="Korotkin H.B."/>
            <person name="Matheny P.B."/>
            <person name="Slot J.C."/>
        </authorList>
    </citation>
    <scope>NUCLEOTIDE SEQUENCE [LARGE SCALE GENOMIC DNA]</scope>
    <source>
        <strain evidence="2 3">2631</strain>
    </source>
</reference>
<protein>
    <submittedName>
        <fullName evidence="2">Uncharacterized protein</fullName>
    </submittedName>
</protein>
<feature type="region of interest" description="Disordered" evidence="1">
    <location>
        <begin position="1"/>
        <end position="95"/>
    </location>
</feature>
<dbReference type="Proteomes" id="UP000283269">
    <property type="component" value="Unassembled WGS sequence"/>
</dbReference>
<dbReference type="AlphaFoldDB" id="A0A409XVW4"/>
<dbReference type="InParanoid" id="A0A409XVW4"/>
<sequence>MGNQAGCNGAPITSLPDLQEVDGAPKEDQICDSRTRKRAHGHRDSFHSWCSEGDEGMAPQKALEPAGGLPLDSLCNKAQRHGASPTYKDQSSADI</sequence>
<comment type="caution">
    <text evidence="2">The sequence shown here is derived from an EMBL/GenBank/DDBJ whole genome shotgun (WGS) entry which is preliminary data.</text>
</comment>
<dbReference type="EMBL" id="NHYD01000199">
    <property type="protein sequence ID" value="PPQ94893.1"/>
    <property type="molecule type" value="Genomic_DNA"/>
</dbReference>
<accession>A0A409XVW4</accession>
<feature type="compositionally biased region" description="Basic and acidic residues" evidence="1">
    <location>
        <begin position="23"/>
        <end position="34"/>
    </location>
</feature>
<evidence type="ECO:0000313" key="2">
    <source>
        <dbReference type="EMBL" id="PPQ94893.1"/>
    </source>
</evidence>
<name>A0A409XVW4_PSICY</name>